<gene>
    <name evidence="2" type="ORF">EVOR1521_LOCUS25845</name>
</gene>
<organism evidence="2 3">
    <name type="scientific">Effrenium voratum</name>
    <dbReference type="NCBI Taxonomy" id="2562239"/>
    <lineage>
        <taxon>Eukaryota</taxon>
        <taxon>Sar</taxon>
        <taxon>Alveolata</taxon>
        <taxon>Dinophyceae</taxon>
        <taxon>Suessiales</taxon>
        <taxon>Symbiodiniaceae</taxon>
        <taxon>Effrenium</taxon>
    </lineage>
</organism>
<feature type="domain" description="PARP catalytic" evidence="1">
    <location>
        <begin position="162"/>
        <end position="217"/>
    </location>
</feature>
<evidence type="ECO:0000313" key="3">
    <source>
        <dbReference type="Proteomes" id="UP001178507"/>
    </source>
</evidence>
<accession>A0AA36NGZ5</accession>
<dbReference type="Gene3D" id="3.90.228.10">
    <property type="match status" value="1"/>
</dbReference>
<dbReference type="Pfam" id="PF00644">
    <property type="entry name" value="PARP"/>
    <property type="match status" value="1"/>
</dbReference>
<proteinExistence type="predicted"/>
<dbReference type="SUPFAM" id="SSF56399">
    <property type="entry name" value="ADP-ribosylation"/>
    <property type="match status" value="1"/>
</dbReference>
<evidence type="ECO:0000259" key="1">
    <source>
        <dbReference type="Pfam" id="PF00644"/>
    </source>
</evidence>
<keyword evidence="3" id="KW-1185">Reference proteome</keyword>
<dbReference type="InterPro" id="IPR012317">
    <property type="entry name" value="Poly(ADP-ribose)pol_cat_dom"/>
</dbReference>
<dbReference type="GO" id="GO:0003950">
    <property type="term" value="F:NAD+ poly-ADP-ribosyltransferase activity"/>
    <property type="evidence" value="ECO:0007669"/>
    <property type="project" value="InterPro"/>
</dbReference>
<reference evidence="2" key="1">
    <citation type="submission" date="2023-08" db="EMBL/GenBank/DDBJ databases">
        <authorList>
            <person name="Chen Y."/>
            <person name="Shah S."/>
            <person name="Dougan E. K."/>
            <person name="Thang M."/>
            <person name="Chan C."/>
        </authorList>
    </citation>
    <scope>NUCLEOTIDE SEQUENCE</scope>
</reference>
<sequence>MAEQQRLKEQKLKELGTRWRRMELKERKVLEEAEQEKQRKSKVVTAEANLHQQIEQHVGVNRERYQELLANPDPDVVKPRHYLEPATSEQEAAVKGLLEAAGAAKDIACAYWVHHEELRMRYERSKAGLQADSSRILKKESTTTNHVLNRKDLAFLGDFDRSVNEFCLWHGTGRLEGAAGICANGFDIAYVGSAVGTAWGHGFYFADSAATSMSYTGAGIRGGDACNGSPGLQ</sequence>
<protein>
    <recommendedName>
        <fullName evidence="1">PARP catalytic domain-containing protein</fullName>
    </recommendedName>
</protein>
<dbReference type="Proteomes" id="UP001178507">
    <property type="component" value="Unassembled WGS sequence"/>
</dbReference>
<name>A0AA36NGZ5_9DINO</name>
<dbReference type="EMBL" id="CAUJNA010003481">
    <property type="protein sequence ID" value="CAJ1403101.1"/>
    <property type="molecule type" value="Genomic_DNA"/>
</dbReference>
<comment type="caution">
    <text evidence="2">The sequence shown here is derived from an EMBL/GenBank/DDBJ whole genome shotgun (WGS) entry which is preliminary data.</text>
</comment>
<dbReference type="AlphaFoldDB" id="A0AA36NGZ5"/>
<evidence type="ECO:0000313" key="2">
    <source>
        <dbReference type="EMBL" id="CAJ1403101.1"/>
    </source>
</evidence>